<dbReference type="RefSeq" id="WP_346138610.1">
    <property type="nucleotide sequence ID" value="NZ_BAAASE010000005.1"/>
</dbReference>
<organism evidence="2 3">
    <name type="scientific">Streptomyces coeruleofuscus</name>
    <dbReference type="NCBI Taxonomy" id="66879"/>
    <lineage>
        <taxon>Bacteria</taxon>
        <taxon>Bacillati</taxon>
        <taxon>Actinomycetota</taxon>
        <taxon>Actinomycetes</taxon>
        <taxon>Kitasatosporales</taxon>
        <taxon>Streptomycetaceae</taxon>
        <taxon>Streptomyces</taxon>
    </lineage>
</organism>
<gene>
    <name evidence="2" type="ORF">GCM10010255_40740</name>
</gene>
<comment type="caution">
    <text evidence="2">The sequence shown here is derived from an EMBL/GenBank/DDBJ whole genome shotgun (WGS) entry which is preliminary data.</text>
</comment>
<evidence type="ECO:0000256" key="1">
    <source>
        <dbReference type="SAM" id="MobiDB-lite"/>
    </source>
</evidence>
<reference evidence="3" key="1">
    <citation type="journal article" date="2019" name="Int. J. Syst. Evol. Microbiol.">
        <title>The Global Catalogue of Microorganisms (GCM) 10K type strain sequencing project: providing services to taxonomists for standard genome sequencing and annotation.</title>
        <authorList>
            <consortium name="The Broad Institute Genomics Platform"/>
            <consortium name="The Broad Institute Genome Sequencing Center for Infectious Disease"/>
            <person name="Wu L."/>
            <person name="Ma J."/>
        </authorList>
    </citation>
    <scope>NUCLEOTIDE SEQUENCE [LARGE SCALE GENOMIC DNA]</scope>
    <source>
        <strain evidence="3">JCM 4358</strain>
    </source>
</reference>
<evidence type="ECO:0000313" key="3">
    <source>
        <dbReference type="Proteomes" id="UP001499986"/>
    </source>
</evidence>
<evidence type="ECO:0000313" key="2">
    <source>
        <dbReference type="EMBL" id="GAA2402768.1"/>
    </source>
</evidence>
<evidence type="ECO:0008006" key="4">
    <source>
        <dbReference type="Google" id="ProtNLM"/>
    </source>
</evidence>
<accession>A0ABP5VGN2</accession>
<name>A0ABP5VGN2_9ACTN</name>
<feature type="compositionally biased region" description="Basic and acidic residues" evidence="1">
    <location>
        <begin position="31"/>
        <end position="44"/>
    </location>
</feature>
<proteinExistence type="predicted"/>
<keyword evidence="3" id="KW-1185">Reference proteome</keyword>
<feature type="region of interest" description="Disordered" evidence="1">
    <location>
        <begin position="31"/>
        <end position="50"/>
    </location>
</feature>
<dbReference type="Proteomes" id="UP001499986">
    <property type="component" value="Unassembled WGS sequence"/>
</dbReference>
<sequence>MQDKTPEPVRAKAVAATEQVRHQAVHIAELARDKAPAPGREKAGHGMQAARANRTPLLSAAGALIALLFIRRARRHRSRAMPGPAKLQGVQSILWAAELMEQGLNPARRIKGGDALLGEGE</sequence>
<dbReference type="EMBL" id="BAAASE010000005">
    <property type="protein sequence ID" value="GAA2402768.1"/>
    <property type="molecule type" value="Genomic_DNA"/>
</dbReference>
<protein>
    <recommendedName>
        <fullName evidence="4">DUF3618 domain-containing protein</fullName>
    </recommendedName>
</protein>